<dbReference type="Gene3D" id="3.40.50.10840">
    <property type="entry name" value="Putative sugar-binding, N-terminal domain"/>
    <property type="match status" value="1"/>
</dbReference>
<keyword evidence="10" id="KW-1185">Reference proteome</keyword>
<dbReference type="InterPro" id="IPR037051">
    <property type="entry name" value="4-carb_acid_sugar_kinase_N_sf"/>
</dbReference>
<keyword evidence="4" id="KW-0418">Kinase</keyword>
<evidence type="ECO:0000256" key="1">
    <source>
        <dbReference type="ARBA" id="ARBA00005715"/>
    </source>
</evidence>
<dbReference type="InterPro" id="IPR042213">
    <property type="entry name" value="NBD_C_sf"/>
</dbReference>
<dbReference type="SUPFAM" id="SSF142764">
    <property type="entry name" value="YgbK-like"/>
    <property type="match status" value="1"/>
</dbReference>
<feature type="domain" description="Four-carbon acid sugar kinase N-terminal" evidence="7">
    <location>
        <begin position="7"/>
        <end position="245"/>
    </location>
</feature>
<dbReference type="Gene3D" id="3.40.980.20">
    <property type="entry name" value="Four-carbon acid sugar kinase, nucleotide binding domain"/>
    <property type="match status" value="1"/>
</dbReference>
<keyword evidence="2" id="KW-0808">Transferase</keyword>
<evidence type="ECO:0000313" key="10">
    <source>
        <dbReference type="Proteomes" id="UP001230005"/>
    </source>
</evidence>
<evidence type="ECO:0000256" key="6">
    <source>
        <dbReference type="ARBA" id="ARBA00023277"/>
    </source>
</evidence>
<evidence type="ECO:0000256" key="3">
    <source>
        <dbReference type="ARBA" id="ARBA00022741"/>
    </source>
</evidence>
<dbReference type="EMBL" id="JAUSUG010000002">
    <property type="protein sequence ID" value="MDQ0253269.1"/>
    <property type="molecule type" value="Genomic_DNA"/>
</dbReference>
<dbReference type="InterPro" id="IPR031475">
    <property type="entry name" value="NBD_C"/>
</dbReference>
<comment type="caution">
    <text evidence="9">The sequence shown here is derived from an EMBL/GenBank/DDBJ whole genome shotgun (WGS) entry which is preliminary data.</text>
</comment>
<keyword evidence="3" id="KW-0547">Nucleotide-binding</keyword>
<keyword evidence="5" id="KW-0067">ATP-binding</keyword>
<dbReference type="Pfam" id="PF07005">
    <property type="entry name" value="SBD_N"/>
    <property type="match status" value="1"/>
</dbReference>
<dbReference type="InterPro" id="IPR010737">
    <property type="entry name" value="4-carb_acid_sugar_kinase_N"/>
</dbReference>
<organism evidence="9 10">
    <name type="scientific">Evansella vedderi</name>
    <dbReference type="NCBI Taxonomy" id="38282"/>
    <lineage>
        <taxon>Bacteria</taxon>
        <taxon>Bacillati</taxon>
        <taxon>Bacillota</taxon>
        <taxon>Bacilli</taxon>
        <taxon>Bacillales</taxon>
        <taxon>Bacillaceae</taxon>
        <taxon>Evansella</taxon>
    </lineage>
</organism>
<accession>A0ABT9ZQX8</accession>
<protein>
    <submittedName>
        <fullName evidence="9">Uncharacterized protein YgbK (DUF1537 family)</fullName>
    </submittedName>
</protein>
<comment type="similarity">
    <text evidence="1">Belongs to the four-carbon acid sugar kinase family.</text>
</comment>
<evidence type="ECO:0000259" key="8">
    <source>
        <dbReference type="Pfam" id="PF17042"/>
    </source>
</evidence>
<dbReference type="Pfam" id="PF17042">
    <property type="entry name" value="NBD_C"/>
    <property type="match status" value="1"/>
</dbReference>
<gene>
    <name evidence="9" type="ORF">J2S74_000641</name>
</gene>
<feature type="domain" description="Four-carbon acid sugar kinase nucleotide binding" evidence="8">
    <location>
        <begin position="272"/>
        <end position="440"/>
    </location>
</feature>
<sequence>MKERLLLAFYGDDFTGSTDAMEALSSKGLRTVLFLAVPDERMLKQFNDIQCFGIAGTARAKTKKEIQHEITPIYKQLQEINPYFIHYKTCSTFDSSPEIGSIGFAIDLAKKFFKNQLYPVLAAAPQLGRYTVLGQHFARMGETVYRLDRHPVMSQHPITPMLESDLSLHLSKQTESTISPITLLDIQQGEARISQLLTEYSEKCRELVLFDSLQDKDIYTIANVLWNRRKREAQFIVGSSGVEYAFAGIWGEMGLSKKPIQNNAHYPVDELLVVSGSASEITSQQMKRAVANGFHAEKIPHQLFYEDDYPYEFLNKVKALMKEKKRVIIYTADGPTDNSLKETRNYFAQRGIDNSEVGKKIGKDLGKWVRTFLESYPLKRLIVSGGDTSGFVTKELDIYALENISSIAPGAPLCLAYSENSMFDRLEIALKGGQLGGIDFYERVMSC</sequence>
<dbReference type="Proteomes" id="UP001230005">
    <property type="component" value="Unassembled WGS sequence"/>
</dbReference>
<proteinExistence type="inferred from homology"/>
<evidence type="ECO:0000259" key="7">
    <source>
        <dbReference type="Pfam" id="PF07005"/>
    </source>
</evidence>
<evidence type="ECO:0000256" key="4">
    <source>
        <dbReference type="ARBA" id="ARBA00022777"/>
    </source>
</evidence>
<evidence type="ECO:0000313" key="9">
    <source>
        <dbReference type="EMBL" id="MDQ0253269.1"/>
    </source>
</evidence>
<evidence type="ECO:0000256" key="2">
    <source>
        <dbReference type="ARBA" id="ARBA00022679"/>
    </source>
</evidence>
<evidence type="ECO:0000256" key="5">
    <source>
        <dbReference type="ARBA" id="ARBA00022840"/>
    </source>
</evidence>
<name>A0ABT9ZQX8_9BACI</name>
<keyword evidence="6" id="KW-0119">Carbohydrate metabolism</keyword>
<dbReference type="RefSeq" id="WP_307321694.1">
    <property type="nucleotide sequence ID" value="NZ_JAUSUG010000002.1"/>
</dbReference>
<reference evidence="9 10" key="1">
    <citation type="submission" date="2023-07" db="EMBL/GenBank/DDBJ databases">
        <title>Genomic Encyclopedia of Type Strains, Phase IV (KMG-IV): sequencing the most valuable type-strain genomes for metagenomic binning, comparative biology and taxonomic classification.</title>
        <authorList>
            <person name="Goeker M."/>
        </authorList>
    </citation>
    <scope>NUCLEOTIDE SEQUENCE [LARGE SCALE GENOMIC DNA]</scope>
    <source>
        <strain evidence="9 10">DSM 9768</strain>
    </source>
</reference>